<dbReference type="GO" id="GO:0030295">
    <property type="term" value="F:protein kinase activator activity"/>
    <property type="evidence" value="ECO:0007669"/>
    <property type="project" value="TreeGrafter"/>
</dbReference>
<dbReference type="InterPro" id="IPR036890">
    <property type="entry name" value="HATPase_C_sf"/>
</dbReference>
<dbReference type="GO" id="GO:0005886">
    <property type="term" value="C:plasma membrane"/>
    <property type="evidence" value="ECO:0007669"/>
    <property type="project" value="UniProtKB-SubCell"/>
</dbReference>
<dbReference type="SUPFAM" id="SSF55874">
    <property type="entry name" value="ATPase domain of HSP90 chaperone/DNA topoisomerase II/histidine kinase"/>
    <property type="match status" value="1"/>
</dbReference>
<gene>
    <name evidence="13" type="ORF">SFRA_014815</name>
</gene>
<evidence type="ECO:0000256" key="11">
    <source>
        <dbReference type="SAM" id="MobiDB-lite"/>
    </source>
</evidence>
<dbReference type="SMART" id="SM00388">
    <property type="entry name" value="HisKA"/>
    <property type="match status" value="1"/>
</dbReference>
<dbReference type="EC" id="2.7.13.3" evidence="3"/>
<dbReference type="PANTHER" id="PTHR42878:SF7">
    <property type="entry name" value="SENSOR HISTIDINE KINASE GLRK"/>
    <property type="match status" value="1"/>
</dbReference>
<dbReference type="Proteomes" id="UP000028058">
    <property type="component" value="Unassembled WGS sequence"/>
</dbReference>
<keyword evidence="14" id="KW-1185">Reference proteome</keyword>
<reference evidence="13 14" key="1">
    <citation type="journal article" date="2014" name="Genome Announc.">
        <title>Draft Genome Sequence of Streptomyces fradiae ATCC 19609, a Strain Highly Sensitive to Antibiotics.</title>
        <authorList>
            <person name="Bekker O.B."/>
            <person name="Klimina K.M."/>
            <person name="Vatlin A.A."/>
            <person name="Zakharevich N.V."/>
            <person name="Kasianov A.S."/>
            <person name="Danilenko V.N."/>
        </authorList>
    </citation>
    <scope>NUCLEOTIDE SEQUENCE [LARGE SCALE GENOMIC DNA]</scope>
    <source>
        <strain evidence="13 14">ATCC 19609</strain>
    </source>
</reference>
<keyword evidence="8" id="KW-0067">ATP-binding</keyword>
<keyword evidence="6" id="KW-0547">Nucleotide-binding</keyword>
<dbReference type="InterPro" id="IPR036097">
    <property type="entry name" value="HisK_dim/P_sf"/>
</dbReference>
<evidence type="ECO:0000256" key="9">
    <source>
        <dbReference type="ARBA" id="ARBA00023012"/>
    </source>
</evidence>
<feature type="region of interest" description="Disordered" evidence="11">
    <location>
        <begin position="408"/>
        <end position="451"/>
    </location>
</feature>
<evidence type="ECO:0000256" key="6">
    <source>
        <dbReference type="ARBA" id="ARBA00022741"/>
    </source>
</evidence>
<comment type="catalytic activity">
    <reaction evidence="1">
        <text>ATP + protein L-histidine = ADP + protein N-phospho-L-histidine.</text>
        <dbReference type="EC" id="2.7.13.3"/>
    </reaction>
</comment>
<dbReference type="GO" id="GO:0007234">
    <property type="term" value="P:osmosensory signaling via phosphorelay pathway"/>
    <property type="evidence" value="ECO:0007669"/>
    <property type="project" value="TreeGrafter"/>
</dbReference>
<dbReference type="PRINTS" id="PR00344">
    <property type="entry name" value="BCTRLSENSOR"/>
</dbReference>
<protein>
    <recommendedName>
        <fullName evidence="10">Sensor-like histidine kinase SenX3</fullName>
        <ecNumber evidence="3">2.7.13.3</ecNumber>
    </recommendedName>
</protein>
<dbReference type="SMART" id="SM00387">
    <property type="entry name" value="HATPase_c"/>
    <property type="match status" value="1"/>
</dbReference>
<dbReference type="GO" id="GO:0005524">
    <property type="term" value="F:ATP binding"/>
    <property type="evidence" value="ECO:0007669"/>
    <property type="project" value="UniProtKB-KW"/>
</dbReference>
<dbReference type="Pfam" id="PF00512">
    <property type="entry name" value="HisKA"/>
    <property type="match status" value="1"/>
</dbReference>
<evidence type="ECO:0000313" key="14">
    <source>
        <dbReference type="Proteomes" id="UP000028058"/>
    </source>
</evidence>
<keyword evidence="7 13" id="KW-0418">Kinase</keyword>
<dbReference type="PANTHER" id="PTHR42878">
    <property type="entry name" value="TWO-COMPONENT HISTIDINE KINASE"/>
    <property type="match status" value="1"/>
</dbReference>
<dbReference type="GO" id="GO:0000155">
    <property type="term" value="F:phosphorelay sensor kinase activity"/>
    <property type="evidence" value="ECO:0007669"/>
    <property type="project" value="InterPro"/>
</dbReference>
<keyword evidence="5" id="KW-0808">Transferase</keyword>
<dbReference type="PROSITE" id="PS50109">
    <property type="entry name" value="HIS_KIN"/>
    <property type="match status" value="1"/>
</dbReference>
<evidence type="ECO:0000259" key="12">
    <source>
        <dbReference type="PROSITE" id="PS50109"/>
    </source>
</evidence>
<keyword evidence="4" id="KW-0597">Phosphoprotein</keyword>
<name>A0A420V2V5_9ACTN</name>
<evidence type="ECO:0000256" key="8">
    <source>
        <dbReference type="ARBA" id="ARBA00022840"/>
    </source>
</evidence>
<dbReference type="InterPro" id="IPR004358">
    <property type="entry name" value="Sig_transdc_His_kin-like_C"/>
</dbReference>
<dbReference type="GO" id="GO:0000156">
    <property type="term" value="F:phosphorelay response regulator activity"/>
    <property type="evidence" value="ECO:0007669"/>
    <property type="project" value="TreeGrafter"/>
</dbReference>
<dbReference type="SUPFAM" id="SSF47384">
    <property type="entry name" value="Homodimeric domain of signal transducing histidine kinase"/>
    <property type="match status" value="1"/>
</dbReference>
<evidence type="ECO:0000313" key="13">
    <source>
        <dbReference type="EMBL" id="RKM95341.1"/>
    </source>
</evidence>
<dbReference type="InterPro" id="IPR050351">
    <property type="entry name" value="BphY/WalK/GraS-like"/>
</dbReference>
<dbReference type="AlphaFoldDB" id="A0A420V2V5"/>
<dbReference type="OrthoDB" id="9786919at2"/>
<proteinExistence type="predicted"/>
<feature type="domain" description="Histidine kinase" evidence="12">
    <location>
        <begin position="175"/>
        <end position="392"/>
    </location>
</feature>
<comment type="caution">
    <text evidence="13">The sequence shown here is derived from an EMBL/GenBank/DDBJ whole genome shotgun (WGS) entry which is preliminary data.</text>
</comment>
<evidence type="ECO:0000256" key="1">
    <source>
        <dbReference type="ARBA" id="ARBA00000085"/>
    </source>
</evidence>
<sequence length="451" mass="48712">MRRARLRIALVTGGIITLLVTAIGGISHTVMVRAQNDQVWRELRYGAQYGDLSSPPVCTWLFAAGVEPLANAPAGFPLRADVDRVGRTHRAVERTVERNRTIYLVRTERRADGAVVQAVFDLRFQLADRAHLWSALGVAELVGLVAAALTGLVLGRRAVAPLAEALTRQRRFVTDASHELRTPITRVYTKAQVLARQAAAENLPAPHRDGLAGLVGSVGRFGEVIDDLLLSASLGASPARRSECRPVELAELARSVAAEEADRTRDRGLTVVVERPPHRLYVDGVESALRRAVGELLANAIGHTPPGGRIEVSLARAGGLVELTVTDTGAGFDPAEAERLFQRFHRGGGDGGRYGLGLALLKEIVAGHHGTVAAAGRPGRGARFTIRLPESGRPSAPEDRWRRVRAGRSWPGNRWPGNRSWRGGRMWRAGLPRRGRPRPADGPGRPGAPPR</sequence>
<keyword evidence="9" id="KW-0902">Two-component regulatory system</keyword>
<evidence type="ECO:0000256" key="7">
    <source>
        <dbReference type="ARBA" id="ARBA00022777"/>
    </source>
</evidence>
<comment type="subcellular location">
    <subcellularLocation>
        <location evidence="2">Cell membrane</location>
    </subcellularLocation>
</comment>
<dbReference type="InterPro" id="IPR003594">
    <property type="entry name" value="HATPase_dom"/>
</dbReference>
<dbReference type="CDD" id="cd00082">
    <property type="entry name" value="HisKA"/>
    <property type="match status" value="1"/>
</dbReference>
<dbReference type="Gene3D" id="3.30.565.10">
    <property type="entry name" value="Histidine kinase-like ATPase, C-terminal domain"/>
    <property type="match status" value="1"/>
</dbReference>
<dbReference type="Pfam" id="PF02518">
    <property type="entry name" value="HATPase_c"/>
    <property type="match status" value="1"/>
</dbReference>
<evidence type="ECO:0000256" key="3">
    <source>
        <dbReference type="ARBA" id="ARBA00012438"/>
    </source>
</evidence>
<evidence type="ECO:0000256" key="10">
    <source>
        <dbReference type="ARBA" id="ARBA00039401"/>
    </source>
</evidence>
<dbReference type="Gene3D" id="1.10.287.130">
    <property type="match status" value="1"/>
</dbReference>
<dbReference type="InterPro" id="IPR005467">
    <property type="entry name" value="His_kinase_dom"/>
</dbReference>
<evidence type="ECO:0000256" key="2">
    <source>
        <dbReference type="ARBA" id="ARBA00004236"/>
    </source>
</evidence>
<organism evidence="13 14">
    <name type="scientific">Streptomyces xinghaiensis</name>
    <dbReference type="NCBI Taxonomy" id="1038928"/>
    <lineage>
        <taxon>Bacteria</taxon>
        <taxon>Bacillati</taxon>
        <taxon>Actinomycetota</taxon>
        <taxon>Actinomycetes</taxon>
        <taxon>Kitasatosporales</taxon>
        <taxon>Streptomycetaceae</taxon>
        <taxon>Streptomyces</taxon>
    </lineage>
</organism>
<evidence type="ECO:0000256" key="4">
    <source>
        <dbReference type="ARBA" id="ARBA00022553"/>
    </source>
</evidence>
<dbReference type="InterPro" id="IPR003661">
    <property type="entry name" value="HisK_dim/P_dom"/>
</dbReference>
<dbReference type="EMBL" id="JNAD02000006">
    <property type="protein sequence ID" value="RKM95341.1"/>
    <property type="molecule type" value="Genomic_DNA"/>
</dbReference>
<accession>A0A420V2V5</accession>
<evidence type="ECO:0000256" key="5">
    <source>
        <dbReference type="ARBA" id="ARBA00022679"/>
    </source>
</evidence>